<protein>
    <recommendedName>
        <fullName evidence="3">STAS domain-containing protein</fullName>
    </recommendedName>
</protein>
<dbReference type="AlphaFoldDB" id="A0A1J0VU22"/>
<name>A0A1J0VU22_9NOCA</name>
<evidence type="ECO:0000313" key="1">
    <source>
        <dbReference type="EMBL" id="APE35526.1"/>
    </source>
</evidence>
<keyword evidence="2" id="KW-1185">Reference proteome</keyword>
<evidence type="ECO:0000313" key="2">
    <source>
        <dbReference type="Proteomes" id="UP000183810"/>
    </source>
</evidence>
<gene>
    <name evidence="1" type="ORF">BOX37_17985</name>
</gene>
<dbReference type="KEGG" id="nsl:BOX37_17985"/>
<dbReference type="InterPro" id="IPR036513">
    <property type="entry name" value="STAS_dom_sf"/>
</dbReference>
<dbReference type="SUPFAM" id="SSF52091">
    <property type="entry name" value="SpoIIaa-like"/>
    <property type="match status" value="1"/>
</dbReference>
<dbReference type="Gene3D" id="3.30.750.24">
    <property type="entry name" value="STAS domain"/>
    <property type="match status" value="1"/>
</dbReference>
<proteinExistence type="predicted"/>
<dbReference type="EMBL" id="CP018082">
    <property type="protein sequence ID" value="APE35526.1"/>
    <property type="molecule type" value="Genomic_DNA"/>
</dbReference>
<dbReference type="Proteomes" id="UP000183810">
    <property type="component" value="Chromosome"/>
</dbReference>
<accession>A0A1J0VU22</accession>
<organism evidence="1 2">
    <name type="scientific">Nocardia mangyaensis</name>
    <dbReference type="NCBI Taxonomy" id="2213200"/>
    <lineage>
        <taxon>Bacteria</taxon>
        <taxon>Bacillati</taxon>
        <taxon>Actinomycetota</taxon>
        <taxon>Actinomycetes</taxon>
        <taxon>Mycobacteriales</taxon>
        <taxon>Nocardiaceae</taxon>
        <taxon>Nocardia</taxon>
    </lineage>
</organism>
<sequence length="72" mass="8340">MLRAHGEIDAYTLGRWRRLFSAARTEAGRSGHRVIDVDDITFMSCRAIIELAEDAQRYRRSAAAIHLIRRIR</sequence>
<reference evidence="1" key="1">
    <citation type="submission" date="2016-11" db="EMBL/GenBank/DDBJ databases">
        <authorList>
            <person name="Jaros S."/>
            <person name="Januszkiewicz K."/>
            <person name="Wedrychowicz H."/>
        </authorList>
    </citation>
    <scope>NUCLEOTIDE SEQUENCE [LARGE SCALE GENOMIC DNA]</scope>
    <source>
        <strain evidence="1">Y48</strain>
    </source>
</reference>
<evidence type="ECO:0008006" key="3">
    <source>
        <dbReference type="Google" id="ProtNLM"/>
    </source>
</evidence>